<reference evidence="3" key="1">
    <citation type="submission" date="2023-03" db="EMBL/GenBank/DDBJ databases">
        <title>Draft genome sequence of a Mycolicibacterium mageritense strain H4_3_1 isolated from a hybrid biological-inorganic system reactor.</title>
        <authorList>
            <person name="Feng X."/>
            <person name="Kazama D."/>
            <person name="Sato K."/>
            <person name="Kobayashi H."/>
        </authorList>
    </citation>
    <scope>NUCLEOTIDE SEQUENCE</scope>
    <source>
        <strain evidence="3">H4_3_1</strain>
    </source>
</reference>
<evidence type="ECO:0000256" key="1">
    <source>
        <dbReference type="SAM" id="MobiDB-lite"/>
    </source>
</evidence>
<proteinExistence type="predicted"/>
<evidence type="ECO:0000313" key="3">
    <source>
        <dbReference type="EMBL" id="BDY26180.1"/>
    </source>
</evidence>
<dbReference type="Proteomes" id="UP001241092">
    <property type="component" value="Chromosome"/>
</dbReference>
<dbReference type="EMBL" id="AP027452">
    <property type="protein sequence ID" value="BDY26180.1"/>
    <property type="molecule type" value="Genomic_DNA"/>
</dbReference>
<gene>
    <name evidence="3" type="ORF">hbim_00091</name>
</gene>
<name>A0AAI8TPJ0_MYCME</name>
<feature type="chain" id="PRO_5042533844" description="Secreted protein" evidence="2">
    <location>
        <begin position="27"/>
        <end position="305"/>
    </location>
</feature>
<accession>A0AAI8TPJ0</accession>
<sequence>MTAAQKIAAFAAALAVVFAAALGVGALVGGAPTAPATHAEVPVPEAAEPALPAGLAATQDGYTLQLGQTIVPSGAAVPLTFRVTDPSGATVTDFVDSHEKQLHLIVVRRDLTGYQHVHPVLDSSGTWSVPLNLREAGAYRVFADFVPAGGPALTLGTDLQVAGRYDPQPLPAAASTATVDGYTVTLTGVAAAGEPSELTLSVSRAGKPVTDLQPYLGAYGHLVALRASDLAYLHVHPMGELGDGTPAGPGIGFHTAFASPGEYRLYLDFKHGDVVRTAEFTVAVPRATQPATSPSAPAPADGHGH</sequence>
<evidence type="ECO:0000256" key="2">
    <source>
        <dbReference type="SAM" id="SignalP"/>
    </source>
</evidence>
<keyword evidence="2" id="KW-0732">Signal</keyword>
<dbReference type="RefSeq" id="WP_286213010.1">
    <property type="nucleotide sequence ID" value="NZ_AP027452.1"/>
</dbReference>
<evidence type="ECO:0008006" key="5">
    <source>
        <dbReference type="Google" id="ProtNLM"/>
    </source>
</evidence>
<protein>
    <recommendedName>
        <fullName evidence="5">Secreted protein</fullName>
    </recommendedName>
</protein>
<feature type="region of interest" description="Disordered" evidence="1">
    <location>
        <begin position="286"/>
        <end position="305"/>
    </location>
</feature>
<dbReference type="AlphaFoldDB" id="A0AAI8TPJ0"/>
<organism evidence="3 4">
    <name type="scientific">Mycolicibacterium mageritense</name>
    <name type="common">Mycobacterium mageritense</name>
    <dbReference type="NCBI Taxonomy" id="53462"/>
    <lineage>
        <taxon>Bacteria</taxon>
        <taxon>Bacillati</taxon>
        <taxon>Actinomycetota</taxon>
        <taxon>Actinomycetes</taxon>
        <taxon>Mycobacteriales</taxon>
        <taxon>Mycobacteriaceae</taxon>
        <taxon>Mycolicibacterium</taxon>
    </lineage>
</organism>
<evidence type="ECO:0000313" key="4">
    <source>
        <dbReference type="Proteomes" id="UP001241092"/>
    </source>
</evidence>
<feature type="signal peptide" evidence="2">
    <location>
        <begin position="1"/>
        <end position="26"/>
    </location>
</feature>